<keyword evidence="1" id="KW-1133">Transmembrane helix</keyword>
<evidence type="ECO:0000313" key="2">
    <source>
        <dbReference type="EMBL" id="ESP89066.1"/>
    </source>
</evidence>
<dbReference type="RefSeq" id="WP_023393720.1">
    <property type="nucleotide sequence ID" value="NZ_ASGZ01000018.1"/>
</dbReference>
<keyword evidence="1" id="KW-0472">Membrane</keyword>
<evidence type="ECO:0000313" key="3">
    <source>
        <dbReference type="Proteomes" id="UP000017840"/>
    </source>
</evidence>
<accession>V4GV81</accession>
<dbReference type="AlphaFoldDB" id="V4GV81"/>
<sequence>MVGPSLTDDERDSANRRLQVGFVLLVGASGGLVALGADATPVQLAAGVAAGLVLGVGLLWFVLRTFREVQPARGPRR</sequence>
<proteinExistence type="predicted"/>
<dbReference type="Proteomes" id="UP000017840">
    <property type="component" value="Unassembled WGS sequence"/>
</dbReference>
<feature type="transmembrane region" description="Helical" evidence="1">
    <location>
        <begin position="43"/>
        <end position="63"/>
    </location>
</feature>
<gene>
    <name evidence="2" type="ORF">K933_05663</name>
</gene>
<keyword evidence="3" id="KW-1185">Reference proteome</keyword>
<evidence type="ECO:0000256" key="1">
    <source>
        <dbReference type="SAM" id="Phobius"/>
    </source>
</evidence>
<name>V4GV81_9EURY</name>
<reference evidence="2 3" key="1">
    <citation type="journal article" date="2013" name="Genome Announc.">
        <title>Draft Genome Sequence of 'Candidatus Halobonum tyrrellensis' Strain G22, Isolated from the Hypersaline Waters of Lake Tyrrell, Australia.</title>
        <authorList>
            <person name="Ugalde J.A."/>
            <person name="Narasingarao P."/>
            <person name="Kuo S."/>
            <person name="Podell S."/>
            <person name="Allen E.E."/>
        </authorList>
    </citation>
    <scope>NUCLEOTIDE SEQUENCE [LARGE SCALE GENOMIC DNA]</scope>
    <source>
        <strain evidence="2 3">G22</strain>
    </source>
</reference>
<protein>
    <submittedName>
        <fullName evidence="2">Uncharacterized protein</fullName>
    </submittedName>
</protein>
<organism evidence="2 3">
    <name type="scientific">Candidatus Halobonum tyrrellensis G22</name>
    <dbReference type="NCBI Taxonomy" id="1324957"/>
    <lineage>
        <taxon>Archaea</taxon>
        <taxon>Methanobacteriati</taxon>
        <taxon>Methanobacteriota</taxon>
        <taxon>Stenosarchaea group</taxon>
        <taxon>Halobacteria</taxon>
        <taxon>Halobacteriales</taxon>
        <taxon>Haloferacaceae</taxon>
        <taxon>Candidatus Halobonum</taxon>
    </lineage>
</organism>
<feature type="transmembrane region" description="Helical" evidence="1">
    <location>
        <begin position="20"/>
        <end position="37"/>
    </location>
</feature>
<dbReference type="STRING" id="1324957.K933_05663"/>
<dbReference type="EMBL" id="ASGZ01000018">
    <property type="protein sequence ID" value="ESP89066.1"/>
    <property type="molecule type" value="Genomic_DNA"/>
</dbReference>
<dbReference type="eggNOG" id="arCOG07558">
    <property type="taxonomic scope" value="Archaea"/>
</dbReference>
<comment type="caution">
    <text evidence="2">The sequence shown here is derived from an EMBL/GenBank/DDBJ whole genome shotgun (WGS) entry which is preliminary data.</text>
</comment>
<keyword evidence="1" id="KW-0812">Transmembrane</keyword>